<proteinExistence type="predicted"/>
<dbReference type="AlphaFoldDB" id="A0A841EB28"/>
<accession>A0A841EB28</accession>
<reference evidence="3 4" key="1">
    <citation type="submission" date="2020-08" db="EMBL/GenBank/DDBJ databases">
        <title>Sequencing the genomes of 1000 actinobacteria strains.</title>
        <authorList>
            <person name="Klenk H.-P."/>
        </authorList>
    </citation>
    <scope>NUCLEOTIDE SEQUENCE [LARGE SCALE GENOMIC DNA]</scope>
    <source>
        <strain evidence="3 4">DSM 44593</strain>
    </source>
</reference>
<keyword evidence="2" id="KW-1133">Transmembrane helix</keyword>
<evidence type="ECO:0000313" key="4">
    <source>
        <dbReference type="Proteomes" id="UP000578077"/>
    </source>
</evidence>
<name>A0A841EB28_9ACTN</name>
<keyword evidence="2" id="KW-0472">Membrane</keyword>
<organism evidence="3 4">
    <name type="scientific">Streptomonospora salina</name>
    <dbReference type="NCBI Taxonomy" id="104205"/>
    <lineage>
        <taxon>Bacteria</taxon>
        <taxon>Bacillati</taxon>
        <taxon>Actinomycetota</taxon>
        <taxon>Actinomycetes</taxon>
        <taxon>Streptosporangiales</taxon>
        <taxon>Nocardiopsidaceae</taxon>
        <taxon>Streptomonospora</taxon>
    </lineage>
</organism>
<feature type="region of interest" description="Disordered" evidence="1">
    <location>
        <begin position="1"/>
        <end position="45"/>
    </location>
</feature>
<comment type="caution">
    <text evidence="3">The sequence shown here is derived from an EMBL/GenBank/DDBJ whole genome shotgun (WGS) entry which is preliminary data.</text>
</comment>
<evidence type="ECO:0000256" key="1">
    <source>
        <dbReference type="SAM" id="MobiDB-lite"/>
    </source>
</evidence>
<feature type="transmembrane region" description="Helical" evidence="2">
    <location>
        <begin position="83"/>
        <end position="101"/>
    </location>
</feature>
<feature type="compositionally biased region" description="Basic and acidic residues" evidence="1">
    <location>
        <begin position="116"/>
        <end position="125"/>
    </location>
</feature>
<dbReference type="EMBL" id="JACHLY010000002">
    <property type="protein sequence ID" value="MBB6001257.1"/>
    <property type="molecule type" value="Genomic_DNA"/>
</dbReference>
<keyword evidence="2" id="KW-0812">Transmembrane</keyword>
<keyword evidence="4" id="KW-1185">Reference proteome</keyword>
<dbReference type="Proteomes" id="UP000578077">
    <property type="component" value="Unassembled WGS sequence"/>
</dbReference>
<protein>
    <submittedName>
        <fullName evidence="3">Uncharacterized protein</fullName>
    </submittedName>
</protein>
<feature type="compositionally biased region" description="Pro residues" evidence="1">
    <location>
        <begin position="22"/>
        <end position="33"/>
    </location>
</feature>
<feature type="transmembrane region" description="Helical" evidence="2">
    <location>
        <begin position="50"/>
        <end position="71"/>
    </location>
</feature>
<feature type="region of interest" description="Disordered" evidence="1">
    <location>
        <begin position="97"/>
        <end position="132"/>
    </location>
</feature>
<evidence type="ECO:0000313" key="3">
    <source>
        <dbReference type="EMBL" id="MBB6001257.1"/>
    </source>
</evidence>
<evidence type="ECO:0000256" key="2">
    <source>
        <dbReference type="SAM" id="Phobius"/>
    </source>
</evidence>
<gene>
    <name evidence="3" type="ORF">HNR25_005086</name>
</gene>
<sequence>MRRVRTRHGPGPDGAYGTPGPRRTPPPPPPPDAPTSQSPRDALTARHTRFFVLGGIALTAWGTITSLSPGAGEAADAGSPYRTIPLGILTLAAGIGPNASARARRRRNAAAPGARRGGDRARGPEDTAPPAP</sequence>